<dbReference type="PANTHER" id="PTHR12334:SF6">
    <property type="entry name" value="BAG FAMILY MOLECULAR CHAPERONE REGULATOR 2"/>
    <property type="match status" value="1"/>
</dbReference>
<dbReference type="EMBL" id="NCKU01000015">
    <property type="protein sequence ID" value="RWS17953.1"/>
    <property type="molecule type" value="Genomic_DNA"/>
</dbReference>
<dbReference type="Proteomes" id="UP000285301">
    <property type="component" value="Unassembled WGS sequence"/>
</dbReference>
<organism evidence="1 2">
    <name type="scientific">Dinothrombium tinctorium</name>
    <dbReference type="NCBI Taxonomy" id="1965070"/>
    <lineage>
        <taxon>Eukaryota</taxon>
        <taxon>Metazoa</taxon>
        <taxon>Ecdysozoa</taxon>
        <taxon>Arthropoda</taxon>
        <taxon>Chelicerata</taxon>
        <taxon>Arachnida</taxon>
        <taxon>Acari</taxon>
        <taxon>Acariformes</taxon>
        <taxon>Trombidiformes</taxon>
        <taxon>Prostigmata</taxon>
        <taxon>Anystina</taxon>
        <taxon>Parasitengona</taxon>
        <taxon>Trombidioidea</taxon>
        <taxon>Trombidiidae</taxon>
        <taxon>Dinothrombium</taxon>
    </lineage>
</organism>
<dbReference type="GO" id="GO:0050821">
    <property type="term" value="P:protein stabilization"/>
    <property type="evidence" value="ECO:0007669"/>
    <property type="project" value="TreeGrafter"/>
</dbReference>
<sequence>MEKPSRLRFMRESITNILDQIDARVSFLRETAIELDEEKRKLFNVLTSIKTTNDLSLLSEVDKEEILATSDRMLCRLNSVEIQVITTRDEDQVNALQTVNMYIDNLVEMFKQNANQAIHLGRMYLNTCSSESNVGIVDEKFQKAIIACTADDQKKIRKRLESLLMTFSHAKSSNQI</sequence>
<dbReference type="GO" id="GO:0051087">
    <property type="term" value="F:protein-folding chaperone binding"/>
    <property type="evidence" value="ECO:0007669"/>
    <property type="project" value="InterPro"/>
</dbReference>
<reference evidence="1 2" key="1">
    <citation type="journal article" date="2018" name="Gigascience">
        <title>Genomes of trombidid mites reveal novel predicted allergens and laterally-transferred genes associated with secondary metabolism.</title>
        <authorList>
            <person name="Dong X."/>
            <person name="Chaisiri K."/>
            <person name="Xia D."/>
            <person name="Armstrong S.D."/>
            <person name="Fang Y."/>
            <person name="Donnelly M.J."/>
            <person name="Kadowaki T."/>
            <person name="McGarry J.W."/>
            <person name="Darby A.C."/>
            <person name="Makepeace B.L."/>
        </authorList>
    </citation>
    <scope>NUCLEOTIDE SEQUENCE [LARGE SCALE GENOMIC DNA]</scope>
    <source>
        <strain evidence="1">UoL-WK</strain>
    </source>
</reference>
<dbReference type="AlphaFoldDB" id="A0A443RRQ0"/>
<gene>
    <name evidence="1" type="ORF">B4U79_10416</name>
</gene>
<accession>A0A443RRQ0</accession>
<dbReference type="PANTHER" id="PTHR12334">
    <property type="entry name" value="BAG FAMILY MOLECULAR CHAPERONE REGULATOR 2"/>
    <property type="match status" value="1"/>
</dbReference>
<dbReference type="InterPro" id="IPR037689">
    <property type="entry name" value="BAG2"/>
</dbReference>
<dbReference type="STRING" id="1965070.A0A443RRQ0"/>
<dbReference type="OrthoDB" id="6284251at2759"/>
<evidence type="ECO:0000313" key="1">
    <source>
        <dbReference type="EMBL" id="RWS17953.1"/>
    </source>
</evidence>
<comment type="caution">
    <text evidence="1">The sequence shown here is derived from an EMBL/GenBank/DDBJ whole genome shotgun (WGS) entry which is preliminary data.</text>
</comment>
<keyword evidence="2" id="KW-1185">Reference proteome</keyword>
<name>A0A443RRQ0_9ACAR</name>
<evidence type="ECO:0000313" key="2">
    <source>
        <dbReference type="Proteomes" id="UP000285301"/>
    </source>
</evidence>
<protein>
    <recommendedName>
        <fullName evidence="3">BAG family molecular chaperone regulator 2-like protein</fullName>
    </recommendedName>
</protein>
<dbReference type="GO" id="GO:0000774">
    <property type="term" value="F:adenyl-nucleotide exchange factor activity"/>
    <property type="evidence" value="ECO:0007669"/>
    <property type="project" value="InterPro"/>
</dbReference>
<dbReference type="Gene3D" id="1.20.58.890">
    <property type="match status" value="1"/>
</dbReference>
<proteinExistence type="predicted"/>
<evidence type="ECO:0008006" key="3">
    <source>
        <dbReference type="Google" id="ProtNLM"/>
    </source>
</evidence>